<reference evidence="18" key="2">
    <citation type="submission" date="2025-08" db="UniProtKB">
        <authorList>
            <consortium name="Ensembl"/>
        </authorList>
    </citation>
    <scope>IDENTIFICATION</scope>
</reference>
<dbReference type="OrthoDB" id="654191at2759"/>
<dbReference type="GO" id="GO:0042177">
    <property type="term" value="P:negative regulation of protein catabolic process"/>
    <property type="evidence" value="ECO:0007669"/>
    <property type="project" value="Ensembl"/>
</dbReference>
<sequence length="248" mass="28466">MVPLHRDSQEDICPICLDPLKEAVSTDCRHLFCRMCLTQHMDKASVSGVLSCPVCRKPYSEGVLGDGYICYSHQKRVCSFCETSRHLLCVECLRSPEHQSHTELSIENAISHYKERLIRRSRKLRKDLGDLQRLKAQEKEMPHALQEDWESHRLRAELQNQDQTKEQLKTLPQHWLDQQEDLPAEVAKMFNFSEAVTQLTILASDMERMARELDASTLKDASDLLHRSAPQKLEGLLSHLPPSSPNLS</sequence>
<dbReference type="PROSITE" id="PS50119">
    <property type="entry name" value="ZF_BBOX"/>
    <property type="match status" value="1"/>
</dbReference>
<evidence type="ECO:0000259" key="16">
    <source>
        <dbReference type="PROSITE" id="PS50089"/>
    </source>
</evidence>
<reference evidence="18" key="3">
    <citation type="submission" date="2025-09" db="UniProtKB">
        <authorList>
            <consortium name="Ensembl"/>
        </authorList>
    </citation>
    <scope>IDENTIFICATION</scope>
</reference>
<reference evidence="18 19" key="1">
    <citation type="submission" date="2018-10" db="EMBL/GenBank/DDBJ databases">
        <title>Improved assembly of the deer mouse Peromyscus maniculatus genome.</title>
        <authorList>
            <person name="Lassance J.-M."/>
            <person name="Hoekstra H.E."/>
        </authorList>
    </citation>
    <scope>NUCLEOTIDE SEQUENCE [LARGE SCALE GENOMIC DNA]</scope>
</reference>
<keyword evidence="6 14" id="KW-0863">Zinc-finger</keyword>
<dbReference type="GO" id="GO:1900181">
    <property type="term" value="P:negative regulation of protein localization to nucleus"/>
    <property type="evidence" value="ECO:0007669"/>
    <property type="project" value="Ensembl"/>
</dbReference>
<dbReference type="SUPFAM" id="SSF57845">
    <property type="entry name" value="B-box zinc-binding domain"/>
    <property type="match status" value="1"/>
</dbReference>
<evidence type="ECO:0000313" key="19">
    <source>
        <dbReference type="Proteomes" id="UP000694547"/>
    </source>
</evidence>
<keyword evidence="9 15" id="KW-0175">Coiled coil</keyword>
<dbReference type="CTD" id="135644"/>
<dbReference type="FunFam" id="3.30.40.10:FF:000775">
    <property type="entry name" value="Tripartite motif-containing protein 40"/>
    <property type="match status" value="1"/>
</dbReference>
<evidence type="ECO:0000256" key="4">
    <source>
        <dbReference type="ARBA" id="ARBA00022679"/>
    </source>
</evidence>
<evidence type="ECO:0000256" key="15">
    <source>
        <dbReference type="SAM" id="Coils"/>
    </source>
</evidence>
<evidence type="ECO:0000256" key="8">
    <source>
        <dbReference type="ARBA" id="ARBA00022833"/>
    </source>
</evidence>
<evidence type="ECO:0000256" key="7">
    <source>
        <dbReference type="ARBA" id="ARBA00022786"/>
    </source>
</evidence>
<comment type="function">
    <text evidence="10">E3 ubiquitin-protein ligase that plays a role in the limitation of the innate immune response. Mediates inhibition of the RLR signaling pathway by ubiquitinating RIGI and IFIH1 receptors, leading to their proteasomal degradation. Also promotes the neddylation of IKBKG/NEMO, stabilizing NFKBIA, and thereby inhibiting of NF-kappa-B nuclear translocation and activation.</text>
</comment>
<evidence type="ECO:0000256" key="1">
    <source>
        <dbReference type="ARBA" id="ARBA00000900"/>
    </source>
</evidence>
<dbReference type="GO" id="GO:0061630">
    <property type="term" value="F:ubiquitin protein ligase activity"/>
    <property type="evidence" value="ECO:0007669"/>
    <property type="project" value="UniProtKB-EC"/>
</dbReference>
<dbReference type="Gene3D" id="3.30.160.60">
    <property type="entry name" value="Classic Zinc Finger"/>
    <property type="match status" value="1"/>
</dbReference>
<keyword evidence="4" id="KW-0808">Transferase</keyword>
<dbReference type="CDD" id="cd16583">
    <property type="entry name" value="RING-HC_TRIM40-C-V"/>
    <property type="match status" value="1"/>
</dbReference>
<evidence type="ECO:0000256" key="13">
    <source>
        <dbReference type="ARBA" id="ARBA00078077"/>
    </source>
</evidence>
<dbReference type="InterPro" id="IPR050143">
    <property type="entry name" value="TRIM/RBCC"/>
</dbReference>
<feature type="coiled-coil region" evidence="15">
    <location>
        <begin position="114"/>
        <end position="171"/>
    </location>
</feature>
<evidence type="ECO:0000256" key="3">
    <source>
        <dbReference type="ARBA" id="ARBA00012483"/>
    </source>
</evidence>
<evidence type="ECO:0000256" key="9">
    <source>
        <dbReference type="ARBA" id="ARBA00023054"/>
    </source>
</evidence>
<comment type="catalytic activity">
    <reaction evidence="1">
        <text>S-ubiquitinyl-[E2 ubiquitin-conjugating enzyme]-L-cysteine + [acceptor protein]-L-lysine = [E2 ubiquitin-conjugating enzyme]-L-cysteine + N(6)-ubiquitinyl-[acceptor protein]-L-lysine.</text>
        <dbReference type="EC" id="2.3.2.27"/>
    </reaction>
</comment>
<proteinExistence type="inferred from homology"/>
<dbReference type="InterPro" id="IPR018957">
    <property type="entry name" value="Znf_C3HC4_RING-type"/>
</dbReference>
<dbReference type="InterPro" id="IPR000315">
    <property type="entry name" value="Znf_B-box"/>
</dbReference>
<evidence type="ECO:0000256" key="11">
    <source>
        <dbReference type="ARBA" id="ARBA00064250"/>
    </source>
</evidence>
<feature type="domain" description="B box-type" evidence="17">
    <location>
        <begin position="65"/>
        <end position="106"/>
    </location>
</feature>
<evidence type="ECO:0000313" key="18">
    <source>
        <dbReference type="Ensembl" id="ENSPEMP00000016081.1"/>
    </source>
</evidence>
<protein>
    <recommendedName>
        <fullName evidence="12">E3 ubiquitin ligase TRIM40</fullName>
        <ecNumber evidence="3">2.3.2.27</ecNumber>
    </recommendedName>
    <alternativeName>
        <fullName evidence="13">Probable E3 NEDD8-protein ligase</fullName>
    </alternativeName>
</protein>
<dbReference type="PROSITE" id="PS50089">
    <property type="entry name" value="ZF_RING_2"/>
    <property type="match status" value="1"/>
</dbReference>
<dbReference type="InterPro" id="IPR001841">
    <property type="entry name" value="Znf_RING"/>
</dbReference>
<name>A0A6I9MFW0_PERMB</name>
<comment type="subunit">
    <text evidence="11">Interacts with NEDD8.</text>
</comment>
<comment type="similarity">
    <text evidence="2">Belongs to the TRIM/RBCC family.</text>
</comment>
<dbReference type="GeneTree" id="ENSGT00710000106875"/>
<keyword evidence="7" id="KW-0833">Ubl conjugation pathway</keyword>
<dbReference type="PANTHER" id="PTHR24103">
    <property type="entry name" value="E3 UBIQUITIN-PROTEIN LIGASE TRIM"/>
    <property type="match status" value="1"/>
</dbReference>
<dbReference type="Pfam" id="PF00097">
    <property type="entry name" value="zf-C3HC4"/>
    <property type="match status" value="1"/>
</dbReference>
<dbReference type="Proteomes" id="UP000694547">
    <property type="component" value="Chromosome 21"/>
</dbReference>
<dbReference type="GO" id="GO:0008385">
    <property type="term" value="C:IkappaB kinase complex"/>
    <property type="evidence" value="ECO:0007669"/>
    <property type="project" value="Ensembl"/>
</dbReference>
<evidence type="ECO:0000256" key="5">
    <source>
        <dbReference type="ARBA" id="ARBA00022723"/>
    </source>
</evidence>
<dbReference type="EC" id="2.3.2.27" evidence="3"/>
<dbReference type="GO" id="GO:0045116">
    <property type="term" value="P:protein neddylation"/>
    <property type="evidence" value="ECO:0007669"/>
    <property type="project" value="Ensembl"/>
</dbReference>
<evidence type="ECO:0000259" key="17">
    <source>
        <dbReference type="PROSITE" id="PS50119"/>
    </source>
</evidence>
<dbReference type="Ensembl" id="ENSPEMT00000020390.2">
    <property type="protein sequence ID" value="ENSPEMP00000016081.1"/>
    <property type="gene ID" value="ENSPEMG00000015417.2"/>
</dbReference>
<keyword evidence="8" id="KW-0862">Zinc</keyword>
<dbReference type="InterPro" id="IPR013083">
    <property type="entry name" value="Znf_RING/FYVE/PHD"/>
</dbReference>
<evidence type="ECO:0000256" key="10">
    <source>
        <dbReference type="ARBA" id="ARBA00057021"/>
    </source>
</evidence>
<keyword evidence="19" id="KW-1185">Reference proteome</keyword>
<dbReference type="SMART" id="SM00184">
    <property type="entry name" value="RING"/>
    <property type="match status" value="1"/>
</dbReference>
<keyword evidence="5" id="KW-0479">Metal-binding</keyword>
<dbReference type="AlphaFoldDB" id="A0A6I9MFW0"/>
<dbReference type="RefSeq" id="XP_006996125.1">
    <property type="nucleotide sequence ID" value="XM_006996063.3"/>
</dbReference>
<organism evidence="18 19">
    <name type="scientific">Peromyscus maniculatus bairdii</name>
    <name type="common">Prairie deer mouse</name>
    <dbReference type="NCBI Taxonomy" id="230844"/>
    <lineage>
        <taxon>Eukaryota</taxon>
        <taxon>Metazoa</taxon>
        <taxon>Chordata</taxon>
        <taxon>Craniata</taxon>
        <taxon>Vertebrata</taxon>
        <taxon>Euteleostomi</taxon>
        <taxon>Mammalia</taxon>
        <taxon>Eutheria</taxon>
        <taxon>Euarchontoglires</taxon>
        <taxon>Glires</taxon>
        <taxon>Rodentia</taxon>
        <taxon>Myomorpha</taxon>
        <taxon>Muroidea</taxon>
        <taxon>Cricetidae</taxon>
        <taxon>Neotominae</taxon>
        <taxon>Peromyscus</taxon>
    </lineage>
</organism>
<dbReference type="SUPFAM" id="SSF57850">
    <property type="entry name" value="RING/U-box"/>
    <property type="match status" value="1"/>
</dbReference>
<evidence type="ECO:0000256" key="14">
    <source>
        <dbReference type="PROSITE-ProRule" id="PRU00024"/>
    </source>
</evidence>
<accession>A0A6I9MFW0</accession>
<dbReference type="Gene3D" id="3.30.40.10">
    <property type="entry name" value="Zinc/RING finger domain, C3HC4 (zinc finger)"/>
    <property type="match status" value="1"/>
</dbReference>
<gene>
    <name evidence="18" type="primary">Trim40</name>
</gene>
<evidence type="ECO:0000256" key="2">
    <source>
        <dbReference type="ARBA" id="ARBA00008518"/>
    </source>
</evidence>
<evidence type="ECO:0000256" key="6">
    <source>
        <dbReference type="ARBA" id="ARBA00022771"/>
    </source>
</evidence>
<dbReference type="PROSITE" id="PS00518">
    <property type="entry name" value="ZF_RING_1"/>
    <property type="match status" value="1"/>
</dbReference>
<dbReference type="InterPro" id="IPR017907">
    <property type="entry name" value="Znf_RING_CS"/>
</dbReference>
<feature type="domain" description="RING-type" evidence="16">
    <location>
        <begin position="13"/>
        <end position="56"/>
    </location>
</feature>
<evidence type="ECO:0000256" key="12">
    <source>
        <dbReference type="ARBA" id="ARBA00069566"/>
    </source>
</evidence>
<dbReference type="GO" id="GO:0008270">
    <property type="term" value="F:zinc ion binding"/>
    <property type="evidence" value="ECO:0007669"/>
    <property type="project" value="UniProtKB-KW"/>
</dbReference>